<gene>
    <name evidence="3" type="ORF">I8755_20585</name>
</gene>
<feature type="region of interest" description="Disordered" evidence="1">
    <location>
        <begin position="246"/>
        <end position="286"/>
    </location>
</feature>
<feature type="compositionally biased region" description="Low complexity" evidence="1">
    <location>
        <begin position="273"/>
        <end position="286"/>
    </location>
</feature>
<feature type="transmembrane region" description="Helical" evidence="2">
    <location>
        <begin position="29"/>
        <end position="49"/>
    </location>
</feature>
<accession>A0A7T4U1Y8</accession>
<reference evidence="3 4" key="1">
    <citation type="submission" date="2020-12" db="EMBL/GenBank/DDBJ databases">
        <title>Identification and biosynthesis of polyene macrolides produced by Streptomyces alfalfae Men-myco-93-63.</title>
        <authorList>
            <person name="Liu D."/>
            <person name="Li Y."/>
            <person name="Liu L."/>
            <person name="Han X."/>
            <person name="Shen F."/>
        </authorList>
    </citation>
    <scope>NUCLEOTIDE SEQUENCE [LARGE SCALE GENOMIC DNA]</scope>
    <source>
        <strain evidence="3 4">Men-myco-93-63</strain>
    </source>
</reference>
<evidence type="ECO:0000256" key="1">
    <source>
        <dbReference type="SAM" id="MobiDB-lite"/>
    </source>
</evidence>
<sequence length="286" mass="29834">MHRRSPLPPHEPTAAEPTTPGSAAPKTGAIRFGIALLGTIGFVLSYDALRQMAVAAHIRPLFTIGFPLVIDGFIAIGIGTLLLVRTASTAARLYVWILVILTTALSIWANALHAVRLNQQAHNGGLQLGDWTVAVLSALPPLALAGAVHFYQIIQRDLALAANREDTDPVVNGATSDVQLSAHLKVAGALADVAEDATDVAGSSASSPSTGAEGDIVDPELLSLARRAPRGRGGKASRRHIEDAVRSTGRTIGKDEAERVKDSLQAELDEAAAAEPRKTAPAVIAS</sequence>
<organism evidence="3 4">
    <name type="scientific">Streptomyces alfalfae</name>
    <dbReference type="NCBI Taxonomy" id="1642299"/>
    <lineage>
        <taxon>Bacteria</taxon>
        <taxon>Bacillati</taxon>
        <taxon>Actinomycetota</taxon>
        <taxon>Actinomycetes</taxon>
        <taxon>Kitasatosporales</taxon>
        <taxon>Streptomycetaceae</taxon>
        <taxon>Streptomyces</taxon>
    </lineage>
</organism>
<keyword evidence="2" id="KW-0812">Transmembrane</keyword>
<dbReference type="InterPro" id="IPR021235">
    <property type="entry name" value="DUF2637"/>
</dbReference>
<feature type="transmembrane region" description="Helical" evidence="2">
    <location>
        <begin position="61"/>
        <end position="84"/>
    </location>
</feature>
<evidence type="ECO:0000256" key="2">
    <source>
        <dbReference type="SAM" id="Phobius"/>
    </source>
</evidence>
<protein>
    <submittedName>
        <fullName evidence="3">DUF2637 domain-containing protein</fullName>
    </submittedName>
</protein>
<feature type="compositionally biased region" description="Basic and acidic residues" evidence="1">
    <location>
        <begin position="252"/>
        <end position="264"/>
    </location>
</feature>
<feature type="transmembrane region" description="Helical" evidence="2">
    <location>
        <begin position="93"/>
        <end position="111"/>
    </location>
</feature>
<feature type="region of interest" description="Disordered" evidence="1">
    <location>
        <begin position="1"/>
        <end position="24"/>
    </location>
</feature>
<evidence type="ECO:0000313" key="3">
    <source>
        <dbReference type="EMBL" id="QQC93885.1"/>
    </source>
</evidence>
<feature type="compositionally biased region" description="Pro residues" evidence="1">
    <location>
        <begin position="1"/>
        <end position="11"/>
    </location>
</feature>
<feature type="compositionally biased region" description="Low complexity" evidence="1">
    <location>
        <begin position="12"/>
        <end position="24"/>
    </location>
</feature>
<dbReference type="Pfam" id="PF10935">
    <property type="entry name" value="DUF2637"/>
    <property type="match status" value="1"/>
</dbReference>
<proteinExistence type="predicted"/>
<dbReference type="EMBL" id="CP065959">
    <property type="protein sequence ID" value="QQC93885.1"/>
    <property type="molecule type" value="Genomic_DNA"/>
</dbReference>
<keyword evidence="2" id="KW-1133">Transmembrane helix</keyword>
<evidence type="ECO:0000313" key="4">
    <source>
        <dbReference type="Proteomes" id="UP000596130"/>
    </source>
</evidence>
<feature type="transmembrane region" description="Helical" evidence="2">
    <location>
        <begin position="131"/>
        <end position="154"/>
    </location>
</feature>
<dbReference type="AlphaFoldDB" id="A0A7T4U1Y8"/>
<dbReference type="Proteomes" id="UP000596130">
    <property type="component" value="Chromosome"/>
</dbReference>
<name>A0A7T4U1Y8_9ACTN</name>
<keyword evidence="2" id="KW-0472">Membrane</keyword>